<proteinExistence type="predicted"/>
<dbReference type="EMBL" id="JAUOQO010000019">
    <property type="protein sequence ID" value="MDO6574940.1"/>
    <property type="molecule type" value="Genomic_DNA"/>
</dbReference>
<comment type="caution">
    <text evidence="1">The sequence shown here is derived from an EMBL/GenBank/DDBJ whole genome shotgun (WGS) entry which is preliminary data.</text>
</comment>
<evidence type="ECO:0000313" key="1">
    <source>
        <dbReference type="EMBL" id="MDO6574940.1"/>
    </source>
</evidence>
<evidence type="ECO:0000313" key="2">
    <source>
        <dbReference type="Proteomes" id="UP001170310"/>
    </source>
</evidence>
<sequence length="33" mass="4204">ERTYEKQTQNEYDPQLEKEREAFLKQLQTDWEE</sequence>
<reference evidence="1" key="1">
    <citation type="submission" date="2023-07" db="EMBL/GenBank/DDBJ databases">
        <title>Genome content predicts the carbon catabolic preferences of heterotrophic bacteria.</title>
        <authorList>
            <person name="Gralka M."/>
        </authorList>
    </citation>
    <scope>NUCLEOTIDE SEQUENCE</scope>
    <source>
        <strain evidence="1">E2R20</strain>
    </source>
</reference>
<dbReference type="Proteomes" id="UP001170310">
    <property type="component" value="Unassembled WGS sequence"/>
</dbReference>
<name>A0AAW7YTT6_9STAP</name>
<keyword evidence="2" id="KW-1185">Reference proteome</keyword>
<feature type="non-terminal residue" evidence="1">
    <location>
        <position position="1"/>
    </location>
</feature>
<dbReference type="AlphaFoldDB" id="A0AAW7YTT6"/>
<organism evidence="1 2">
    <name type="scientific">Staphylococcus pasteuri_A</name>
    <dbReference type="NCBI Taxonomy" id="3062664"/>
    <lineage>
        <taxon>Bacteria</taxon>
        <taxon>Bacillati</taxon>
        <taxon>Bacillota</taxon>
        <taxon>Bacilli</taxon>
        <taxon>Bacillales</taxon>
        <taxon>Staphylococcaceae</taxon>
        <taxon>Staphylococcus</taxon>
    </lineage>
</organism>
<protein>
    <submittedName>
        <fullName evidence="1">Replication initiation protein</fullName>
    </submittedName>
</protein>
<gene>
    <name evidence="1" type="ORF">Q4528_12460</name>
</gene>
<accession>A0AAW7YTT6</accession>